<evidence type="ECO:0000259" key="15">
    <source>
        <dbReference type="PROSITE" id="PS50071"/>
    </source>
</evidence>
<dbReference type="PANTHER" id="PTHR24208:SF127">
    <property type="entry name" value="LIM_HOMEOBOX PROTEIN AWH"/>
    <property type="match status" value="1"/>
</dbReference>
<evidence type="ECO:0000256" key="11">
    <source>
        <dbReference type="RuleBase" id="RU000682"/>
    </source>
</evidence>
<dbReference type="GO" id="GO:0000977">
    <property type="term" value="F:RNA polymerase II transcription regulatory region sequence-specific DNA binding"/>
    <property type="evidence" value="ECO:0007669"/>
    <property type="project" value="TreeGrafter"/>
</dbReference>
<dbReference type="PROSITE" id="PS50071">
    <property type="entry name" value="HOMEOBOX_2"/>
    <property type="match status" value="1"/>
</dbReference>
<dbReference type="EMBL" id="BTRK01000001">
    <property type="protein sequence ID" value="GMR29914.1"/>
    <property type="molecule type" value="Genomic_DNA"/>
</dbReference>
<feature type="domain" description="Homeobox" evidence="15">
    <location>
        <begin position="210"/>
        <end position="270"/>
    </location>
</feature>
<evidence type="ECO:0000256" key="2">
    <source>
        <dbReference type="ARBA" id="ARBA00022723"/>
    </source>
</evidence>
<dbReference type="InterPro" id="IPR050453">
    <property type="entry name" value="LIM_Homeobox_TF"/>
</dbReference>
<keyword evidence="6 9" id="KW-0238">DNA-binding</keyword>
<feature type="domain" description="LIM zinc-binding" evidence="14">
    <location>
        <begin position="141"/>
        <end position="203"/>
    </location>
</feature>
<sequence length="335" mass="37848">GGSSIHHIFTLLLHTGLSHMFHLFISNFIFNLFSVSYYTFTAAVPPAFRKDSDEDELLLHPTLDYDSLQVLPEPYKPASPACSSCTIAIFDRHLFSVAGRKYHEACLRCCICMVQLTNSKTCMERDDTLYCKGCYEQEFSTKCAGCDRSIASSDWVRKARTNVYHIACFGCNQCKRQLSTGEEFAIQENKLLCKQHYVELVEGDNAASKQKTKRVRTTFTDEQINVLQTHFNIDSNPDGADLERIAQQTGLSKRVTQVWFQNSRARQKKYNVKKPGTGGHSRTDSLPSSSEDALSPHSEVSSDDYLHPANMDDASMQQHHRIDMIGMGIQAIDYD</sequence>
<dbReference type="SMART" id="SM00132">
    <property type="entry name" value="LIM"/>
    <property type="match status" value="2"/>
</dbReference>
<reference evidence="17" key="1">
    <citation type="submission" date="2022-10" db="EMBL/GenBank/DDBJ databases">
        <title>Genome assembly of Pristionchus species.</title>
        <authorList>
            <person name="Yoshida K."/>
            <person name="Sommer R.J."/>
        </authorList>
    </citation>
    <scope>NUCLEOTIDE SEQUENCE [LARGE SCALE GENOMIC DNA]</scope>
    <source>
        <strain evidence="17">RS5460</strain>
    </source>
</reference>
<dbReference type="GO" id="GO:0045944">
    <property type="term" value="P:positive regulation of transcription by RNA polymerase II"/>
    <property type="evidence" value="ECO:0007669"/>
    <property type="project" value="UniProtKB-ARBA"/>
</dbReference>
<dbReference type="CDD" id="cd00086">
    <property type="entry name" value="homeodomain"/>
    <property type="match status" value="1"/>
</dbReference>
<dbReference type="Pfam" id="PF00412">
    <property type="entry name" value="LIM"/>
    <property type="match status" value="2"/>
</dbReference>
<dbReference type="GO" id="GO:0000981">
    <property type="term" value="F:DNA-binding transcription factor activity, RNA polymerase II-specific"/>
    <property type="evidence" value="ECO:0007669"/>
    <property type="project" value="UniProtKB-ARBA"/>
</dbReference>
<feature type="non-terminal residue" evidence="16">
    <location>
        <position position="1"/>
    </location>
</feature>
<keyword evidence="2 10" id="KW-0479">Metal-binding</keyword>
<evidence type="ECO:0000256" key="8">
    <source>
        <dbReference type="ARBA" id="ARBA00023242"/>
    </source>
</evidence>
<dbReference type="SUPFAM" id="SSF46689">
    <property type="entry name" value="Homeodomain-like"/>
    <property type="match status" value="1"/>
</dbReference>
<dbReference type="Gene3D" id="1.10.10.60">
    <property type="entry name" value="Homeodomain-like"/>
    <property type="match status" value="1"/>
</dbReference>
<evidence type="ECO:0000256" key="10">
    <source>
        <dbReference type="PROSITE-ProRule" id="PRU00125"/>
    </source>
</evidence>
<dbReference type="FunFam" id="1.10.10.60:FF:000027">
    <property type="entry name" value="LIM/homeobox protein Lhx9"/>
    <property type="match status" value="1"/>
</dbReference>
<dbReference type="GO" id="GO:0030182">
    <property type="term" value="P:neuron differentiation"/>
    <property type="evidence" value="ECO:0007669"/>
    <property type="project" value="TreeGrafter"/>
</dbReference>
<evidence type="ECO:0000256" key="9">
    <source>
        <dbReference type="PROSITE-ProRule" id="PRU00108"/>
    </source>
</evidence>
<dbReference type="InterPro" id="IPR001781">
    <property type="entry name" value="Znf_LIM"/>
</dbReference>
<proteinExistence type="predicted"/>
<dbReference type="Gene3D" id="2.10.110.10">
    <property type="entry name" value="Cysteine Rich Protein"/>
    <property type="match status" value="2"/>
</dbReference>
<feature type="domain" description="LIM zinc-binding" evidence="14">
    <location>
        <begin position="80"/>
        <end position="140"/>
    </location>
</feature>
<keyword evidence="13" id="KW-0472">Membrane</keyword>
<comment type="subcellular location">
    <subcellularLocation>
        <location evidence="1 9 11">Nucleus</location>
    </subcellularLocation>
</comment>
<dbReference type="GO" id="GO:0045664">
    <property type="term" value="P:regulation of neuron differentiation"/>
    <property type="evidence" value="ECO:0007669"/>
    <property type="project" value="UniProtKB-ARBA"/>
</dbReference>
<dbReference type="InterPro" id="IPR009057">
    <property type="entry name" value="Homeodomain-like_sf"/>
</dbReference>
<comment type="caution">
    <text evidence="16">The sequence shown here is derived from an EMBL/GenBank/DDBJ whole genome shotgun (WGS) entry which is preliminary data.</text>
</comment>
<accession>A0AAN5C5P4</accession>
<gene>
    <name evidence="16" type="ORF">PMAYCL1PPCAC_00109</name>
</gene>
<keyword evidence="3" id="KW-0677">Repeat</keyword>
<dbReference type="PROSITE" id="PS50023">
    <property type="entry name" value="LIM_DOMAIN_2"/>
    <property type="match status" value="2"/>
</dbReference>
<dbReference type="GO" id="GO:0005634">
    <property type="term" value="C:nucleus"/>
    <property type="evidence" value="ECO:0007669"/>
    <property type="project" value="UniProtKB-SubCell"/>
</dbReference>
<evidence type="ECO:0000256" key="12">
    <source>
        <dbReference type="SAM" id="MobiDB-lite"/>
    </source>
</evidence>
<dbReference type="Proteomes" id="UP001328107">
    <property type="component" value="Unassembled WGS sequence"/>
</dbReference>
<dbReference type="AlphaFoldDB" id="A0AAN5C5P4"/>
<evidence type="ECO:0000256" key="13">
    <source>
        <dbReference type="SAM" id="Phobius"/>
    </source>
</evidence>
<dbReference type="SMART" id="SM00389">
    <property type="entry name" value="HOX"/>
    <property type="match status" value="1"/>
</dbReference>
<evidence type="ECO:0000256" key="7">
    <source>
        <dbReference type="ARBA" id="ARBA00023155"/>
    </source>
</evidence>
<protein>
    <submittedName>
        <fullName evidence="16">Uncharacterized protein</fullName>
    </submittedName>
</protein>
<dbReference type="PANTHER" id="PTHR24208">
    <property type="entry name" value="LIM/HOMEOBOX PROTEIN LHX"/>
    <property type="match status" value="1"/>
</dbReference>
<feature type="DNA-binding region" description="Homeobox" evidence="9">
    <location>
        <begin position="212"/>
        <end position="271"/>
    </location>
</feature>
<evidence type="ECO:0000313" key="16">
    <source>
        <dbReference type="EMBL" id="GMR29914.1"/>
    </source>
</evidence>
<keyword evidence="7 9" id="KW-0371">Homeobox</keyword>
<keyword evidence="17" id="KW-1185">Reference proteome</keyword>
<dbReference type="SUPFAM" id="SSF57716">
    <property type="entry name" value="Glucocorticoid receptor-like (DNA-binding domain)"/>
    <property type="match status" value="1"/>
</dbReference>
<dbReference type="GO" id="GO:0046872">
    <property type="term" value="F:metal ion binding"/>
    <property type="evidence" value="ECO:0007669"/>
    <property type="project" value="UniProtKB-KW"/>
</dbReference>
<dbReference type="InterPro" id="IPR001356">
    <property type="entry name" value="HD"/>
</dbReference>
<dbReference type="Pfam" id="PF00046">
    <property type="entry name" value="Homeodomain"/>
    <property type="match status" value="1"/>
</dbReference>
<evidence type="ECO:0000256" key="1">
    <source>
        <dbReference type="ARBA" id="ARBA00004123"/>
    </source>
</evidence>
<keyword evidence="13" id="KW-1133">Transmembrane helix</keyword>
<evidence type="ECO:0000259" key="14">
    <source>
        <dbReference type="PROSITE" id="PS50023"/>
    </source>
</evidence>
<evidence type="ECO:0000256" key="4">
    <source>
        <dbReference type="ARBA" id="ARBA00022833"/>
    </source>
</evidence>
<organism evidence="16 17">
    <name type="scientific">Pristionchus mayeri</name>
    <dbReference type="NCBI Taxonomy" id="1317129"/>
    <lineage>
        <taxon>Eukaryota</taxon>
        <taxon>Metazoa</taxon>
        <taxon>Ecdysozoa</taxon>
        <taxon>Nematoda</taxon>
        <taxon>Chromadorea</taxon>
        <taxon>Rhabditida</taxon>
        <taxon>Rhabditina</taxon>
        <taxon>Diplogasteromorpha</taxon>
        <taxon>Diplogasteroidea</taxon>
        <taxon>Neodiplogasteridae</taxon>
        <taxon>Pristionchus</taxon>
    </lineage>
</organism>
<keyword evidence="8 9" id="KW-0539">Nucleus</keyword>
<keyword evidence="13" id="KW-0812">Transmembrane</keyword>
<feature type="region of interest" description="Disordered" evidence="12">
    <location>
        <begin position="266"/>
        <end position="310"/>
    </location>
</feature>
<keyword evidence="5 10" id="KW-0440">LIM domain</keyword>
<evidence type="ECO:0000313" key="17">
    <source>
        <dbReference type="Proteomes" id="UP001328107"/>
    </source>
</evidence>
<evidence type="ECO:0000256" key="3">
    <source>
        <dbReference type="ARBA" id="ARBA00022737"/>
    </source>
</evidence>
<dbReference type="PROSITE" id="PS00478">
    <property type="entry name" value="LIM_DOMAIN_1"/>
    <property type="match status" value="1"/>
</dbReference>
<evidence type="ECO:0000256" key="5">
    <source>
        <dbReference type="ARBA" id="ARBA00023038"/>
    </source>
</evidence>
<keyword evidence="4 10" id="KW-0862">Zinc</keyword>
<evidence type="ECO:0000256" key="6">
    <source>
        <dbReference type="ARBA" id="ARBA00023125"/>
    </source>
</evidence>
<name>A0AAN5C5P4_9BILA</name>
<feature type="transmembrane region" description="Helical" evidence="13">
    <location>
        <begin position="20"/>
        <end position="40"/>
    </location>
</feature>